<keyword evidence="3" id="KW-0489">Methyltransferase</keyword>
<dbReference type="EMBL" id="AXCW01000258">
    <property type="protein sequence ID" value="EYR62352.1"/>
    <property type="molecule type" value="Genomic_DNA"/>
</dbReference>
<name>A0A021VTH2_9CELL</name>
<dbReference type="InterPro" id="IPR029063">
    <property type="entry name" value="SAM-dependent_MTases_sf"/>
</dbReference>
<dbReference type="CDD" id="cd02440">
    <property type="entry name" value="AdoMet_MTases"/>
    <property type="match status" value="1"/>
</dbReference>
<dbReference type="RefSeq" id="WP_034228117.1">
    <property type="nucleotide sequence ID" value="NZ_AXCW01000258.1"/>
</dbReference>
<protein>
    <submittedName>
        <fullName evidence="3">Methyltransferase</fullName>
    </submittedName>
</protein>
<proteinExistence type="predicted"/>
<evidence type="ECO:0000256" key="1">
    <source>
        <dbReference type="ARBA" id="ARBA00022679"/>
    </source>
</evidence>
<dbReference type="PANTHER" id="PTHR43861">
    <property type="entry name" value="TRANS-ACONITATE 2-METHYLTRANSFERASE-RELATED"/>
    <property type="match status" value="1"/>
</dbReference>
<comment type="caution">
    <text evidence="3">The sequence shown here is derived from an EMBL/GenBank/DDBJ whole genome shotgun (WGS) entry which is preliminary data.</text>
</comment>
<dbReference type="GO" id="GO:0008168">
    <property type="term" value="F:methyltransferase activity"/>
    <property type="evidence" value="ECO:0007669"/>
    <property type="project" value="UniProtKB-KW"/>
</dbReference>
<dbReference type="Pfam" id="PF13649">
    <property type="entry name" value="Methyltransf_25"/>
    <property type="match status" value="1"/>
</dbReference>
<dbReference type="AlphaFoldDB" id="A0A021VTH2"/>
<dbReference type="PANTHER" id="PTHR43861:SF3">
    <property type="entry name" value="PUTATIVE (AFU_ORTHOLOGUE AFUA_2G14390)-RELATED"/>
    <property type="match status" value="1"/>
</dbReference>
<dbReference type="OrthoDB" id="9786503at2"/>
<keyword evidence="4" id="KW-1185">Reference proteome</keyword>
<keyword evidence="1 3" id="KW-0808">Transferase</keyword>
<sequence length="201" mass="21001">MDSRTWDERYRAADLWGSEPNVFVREAVVDLPPGRALDVAAGDGRHTLWLARLGWDVDAVDFSTVAMQRGADLAREQGVASRTRWHVADVLADPLPPGPVDLVVVAYLQLPVQALGAALAAACAHVGPGGTAVLVGHDRSNLAGGTGGPQDPAVLWTTDDVATAARAAGLEIRDAAVRERAVAGADRPALDAVVLARRPVA</sequence>
<dbReference type="SUPFAM" id="SSF53335">
    <property type="entry name" value="S-adenosyl-L-methionine-dependent methyltransferases"/>
    <property type="match status" value="1"/>
</dbReference>
<accession>A0A021VTH2</accession>
<evidence type="ECO:0000313" key="4">
    <source>
        <dbReference type="Proteomes" id="UP000019753"/>
    </source>
</evidence>
<feature type="domain" description="Methyltransferase" evidence="2">
    <location>
        <begin position="37"/>
        <end position="130"/>
    </location>
</feature>
<dbReference type="Proteomes" id="UP000019753">
    <property type="component" value="Unassembled WGS sequence"/>
</dbReference>
<organism evidence="3 4">
    <name type="scientific">Actinotalea ferrariae CF5-4</name>
    <dbReference type="NCBI Taxonomy" id="948458"/>
    <lineage>
        <taxon>Bacteria</taxon>
        <taxon>Bacillati</taxon>
        <taxon>Actinomycetota</taxon>
        <taxon>Actinomycetes</taxon>
        <taxon>Micrococcales</taxon>
        <taxon>Cellulomonadaceae</taxon>
        <taxon>Actinotalea</taxon>
    </lineage>
</organism>
<dbReference type="InterPro" id="IPR041698">
    <property type="entry name" value="Methyltransf_25"/>
</dbReference>
<reference evidence="3 4" key="1">
    <citation type="submission" date="2014-01" db="EMBL/GenBank/DDBJ databases">
        <title>Actinotalea ferrariae CF5-4.</title>
        <authorList>
            <person name="Chen F."/>
            <person name="Li Y."/>
            <person name="Wang G."/>
        </authorList>
    </citation>
    <scope>NUCLEOTIDE SEQUENCE [LARGE SCALE GENOMIC DNA]</scope>
    <source>
        <strain evidence="3 4">CF5-4</strain>
    </source>
</reference>
<dbReference type="Gene3D" id="3.40.50.150">
    <property type="entry name" value="Vaccinia Virus protein VP39"/>
    <property type="match status" value="1"/>
</dbReference>
<evidence type="ECO:0000313" key="3">
    <source>
        <dbReference type="EMBL" id="EYR62352.1"/>
    </source>
</evidence>
<dbReference type="GO" id="GO:0032259">
    <property type="term" value="P:methylation"/>
    <property type="evidence" value="ECO:0007669"/>
    <property type="project" value="UniProtKB-KW"/>
</dbReference>
<evidence type="ECO:0000259" key="2">
    <source>
        <dbReference type="Pfam" id="PF13649"/>
    </source>
</evidence>
<gene>
    <name evidence="3" type="ORF">N866_09280</name>
</gene>